<dbReference type="GO" id="GO:0016747">
    <property type="term" value="F:acyltransferase activity, transferring groups other than amino-acyl groups"/>
    <property type="evidence" value="ECO:0007669"/>
    <property type="project" value="InterPro"/>
</dbReference>
<feature type="domain" description="N-acetyltransferase" evidence="1">
    <location>
        <begin position="55"/>
        <end position="216"/>
    </location>
</feature>
<dbReference type="AlphaFoldDB" id="A0A6J8BT00"/>
<keyword evidence="3" id="KW-1185">Reference proteome</keyword>
<dbReference type="InterPro" id="IPR000182">
    <property type="entry name" value="GNAT_dom"/>
</dbReference>
<evidence type="ECO:0000313" key="3">
    <source>
        <dbReference type="Proteomes" id="UP000507470"/>
    </source>
</evidence>
<dbReference type="EMBL" id="CACVKT020003831">
    <property type="protein sequence ID" value="CAC5386004.1"/>
    <property type="molecule type" value="Genomic_DNA"/>
</dbReference>
<dbReference type="InterPro" id="IPR016181">
    <property type="entry name" value="Acyl_CoA_acyltransferase"/>
</dbReference>
<organism evidence="2 3">
    <name type="scientific">Mytilus coruscus</name>
    <name type="common">Sea mussel</name>
    <dbReference type="NCBI Taxonomy" id="42192"/>
    <lineage>
        <taxon>Eukaryota</taxon>
        <taxon>Metazoa</taxon>
        <taxon>Spiralia</taxon>
        <taxon>Lophotrochozoa</taxon>
        <taxon>Mollusca</taxon>
        <taxon>Bivalvia</taxon>
        <taxon>Autobranchia</taxon>
        <taxon>Pteriomorphia</taxon>
        <taxon>Mytilida</taxon>
        <taxon>Mytiloidea</taxon>
        <taxon>Mytilidae</taxon>
        <taxon>Mytilinae</taxon>
        <taxon>Mytilus</taxon>
    </lineage>
</organism>
<protein>
    <recommendedName>
        <fullName evidence="1">N-acetyltransferase domain-containing protein</fullName>
    </recommendedName>
</protein>
<dbReference type="Pfam" id="PF00583">
    <property type="entry name" value="Acetyltransf_1"/>
    <property type="match status" value="1"/>
</dbReference>
<sequence>MDIDILLMHVTEVHSAYVGSDDQQLQRLKDMLLEQDLSKLYSLPMVESLESGRHVIIDAMTDVQLAKTYDMIQDAAAHGSGFGIDEFVNEKNFRQEIHDSHCFAIICKESCDLIGGIILANSKFYRGASTMVDPFIIIKRTERGQRLGEFAMNKAIQFSQQLGYVGMYVDTFSNNTGMLKILQKIGGFTQVGFLPVGGRLQSGKLIGSIIFYRDLAEVSCDMENSSEYGSDELADISEEDNLENINPVDLNLT</sequence>
<reference evidence="2 3" key="1">
    <citation type="submission" date="2020-06" db="EMBL/GenBank/DDBJ databases">
        <authorList>
            <person name="Li R."/>
            <person name="Bekaert M."/>
        </authorList>
    </citation>
    <scope>NUCLEOTIDE SEQUENCE [LARGE SCALE GENOMIC DNA]</scope>
    <source>
        <strain evidence="3">wild</strain>
    </source>
</reference>
<dbReference type="Proteomes" id="UP000507470">
    <property type="component" value="Unassembled WGS sequence"/>
</dbReference>
<dbReference type="PROSITE" id="PS51186">
    <property type="entry name" value="GNAT"/>
    <property type="match status" value="1"/>
</dbReference>
<accession>A0A6J8BT00</accession>
<evidence type="ECO:0000259" key="1">
    <source>
        <dbReference type="PROSITE" id="PS51186"/>
    </source>
</evidence>
<gene>
    <name evidence="2" type="ORF">MCOR_21495</name>
</gene>
<proteinExistence type="predicted"/>
<dbReference type="Gene3D" id="3.40.630.30">
    <property type="match status" value="1"/>
</dbReference>
<evidence type="ECO:0000313" key="2">
    <source>
        <dbReference type="EMBL" id="CAC5386004.1"/>
    </source>
</evidence>
<name>A0A6J8BT00_MYTCO</name>
<dbReference type="OrthoDB" id="6133707at2759"/>
<dbReference type="SUPFAM" id="SSF55729">
    <property type="entry name" value="Acyl-CoA N-acyltransferases (Nat)"/>
    <property type="match status" value="1"/>
</dbReference>